<dbReference type="InterPro" id="IPR006311">
    <property type="entry name" value="TAT_signal"/>
</dbReference>
<reference evidence="1" key="1">
    <citation type="submission" date="2021-01" db="EMBL/GenBank/DDBJ databases">
        <title>Whole genome shotgun sequence of Virgisporangium aurantiacum NBRC 16421.</title>
        <authorList>
            <person name="Komaki H."/>
            <person name="Tamura T."/>
        </authorList>
    </citation>
    <scope>NUCLEOTIDE SEQUENCE</scope>
    <source>
        <strain evidence="1">NBRC 16421</strain>
    </source>
</reference>
<accession>A0A8J3Z2D0</accession>
<dbReference type="PROSITE" id="PS51318">
    <property type="entry name" value="TAT"/>
    <property type="match status" value="1"/>
</dbReference>
<proteinExistence type="predicted"/>
<sequence>MADQNGAGRNGTTRRAVLGGAAAVAAAGLSGGAAALAGGAAAADVDPLPIPGRIANPKHLNQRVYSGLFFGGPPKPFTRDNLYTRSPLDADRLDWSDEGDIAFAVAQVTKPGLNVIKLSYWGHEGGPQETDESAPALLFSKNRWPGEAGPPTYTEAEQIAKARQLFQAAEKANLLVTPMIEVSVLSNPFFAYFPDDLTQLVKRAGWLLRNFGDSPAFLRMFDRTGRPRRVISLIETIHGSPIDPVRFAAGFDRASDLLQAELGYPVGFTIDPSPNPPYGVHHGPEPAAIRQTRSVVAVNPFNITSQGPFDTEPERPETDKERLRYARNILTKWVSSGVPLIANMIPGYDAHIVFRDVPHLEIYGYSPEWLAAQRDLAVEFGTGGVSVDYWNGYSEGSAIPPTEEDGDRHLRWLAETVKLHRARWT</sequence>
<dbReference type="Gene3D" id="3.20.20.80">
    <property type="entry name" value="Glycosidases"/>
    <property type="match status" value="1"/>
</dbReference>
<comment type="caution">
    <text evidence="1">The sequence shown here is derived from an EMBL/GenBank/DDBJ whole genome shotgun (WGS) entry which is preliminary data.</text>
</comment>
<name>A0A8J3Z2D0_9ACTN</name>
<organism evidence="1 2">
    <name type="scientific">Virgisporangium aurantiacum</name>
    <dbReference type="NCBI Taxonomy" id="175570"/>
    <lineage>
        <taxon>Bacteria</taxon>
        <taxon>Bacillati</taxon>
        <taxon>Actinomycetota</taxon>
        <taxon>Actinomycetes</taxon>
        <taxon>Micromonosporales</taxon>
        <taxon>Micromonosporaceae</taxon>
        <taxon>Virgisporangium</taxon>
    </lineage>
</organism>
<protein>
    <submittedName>
        <fullName evidence="1">Uncharacterized protein</fullName>
    </submittedName>
</protein>
<dbReference type="EMBL" id="BOPG01000023">
    <property type="protein sequence ID" value="GIJ56009.1"/>
    <property type="molecule type" value="Genomic_DNA"/>
</dbReference>
<dbReference type="AlphaFoldDB" id="A0A8J3Z2D0"/>
<gene>
    <name evidence="1" type="ORF">Vau01_035250</name>
</gene>
<dbReference type="RefSeq" id="WP_203993646.1">
    <property type="nucleotide sequence ID" value="NZ_BOPG01000023.1"/>
</dbReference>
<keyword evidence="2" id="KW-1185">Reference proteome</keyword>
<evidence type="ECO:0000313" key="2">
    <source>
        <dbReference type="Proteomes" id="UP000612585"/>
    </source>
</evidence>
<evidence type="ECO:0000313" key="1">
    <source>
        <dbReference type="EMBL" id="GIJ56009.1"/>
    </source>
</evidence>
<dbReference type="Proteomes" id="UP000612585">
    <property type="component" value="Unassembled WGS sequence"/>
</dbReference>